<dbReference type="GO" id="GO:0006508">
    <property type="term" value="P:proteolysis"/>
    <property type="evidence" value="ECO:0007669"/>
    <property type="project" value="UniProtKB-KW"/>
</dbReference>
<dbReference type="EMBL" id="QKSB01000006">
    <property type="protein sequence ID" value="PZE16745.1"/>
    <property type="molecule type" value="Genomic_DNA"/>
</dbReference>
<dbReference type="InterPro" id="IPR019500">
    <property type="entry name" value="Pep_S46"/>
</dbReference>
<dbReference type="AlphaFoldDB" id="A0A2W1NBP5"/>
<name>A0A2W1NBP5_9FLAO</name>
<dbReference type="PANTHER" id="PTHR38469">
    <property type="entry name" value="PERIPLASMIC PEPTIDASE SUBFAMILY S1B"/>
    <property type="match status" value="1"/>
</dbReference>
<evidence type="ECO:0000256" key="1">
    <source>
        <dbReference type="ARBA" id="ARBA00010491"/>
    </source>
</evidence>
<dbReference type="SUPFAM" id="SSF50494">
    <property type="entry name" value="Trypsin-like serine proteases"/>
    <property type="match status" value="1"/>
</dbReference>
<organism evidence="8 9">
    <name type="scientific">Putridiphycobacter roseus</name>
    <dbReference type="NCBI Taxonomy" id="2219161"/>
    <lineage>
        <taxon>Bacteria</taxon>
        <taxon>Pseudomonadati</taxon>
        <taxon>Bacteroidota</taxon>
        <taxon>Flavobacteriia</taxon>
        <taxon>Flavobacteriales</taxon>
        <taxon>Crocinitomicaceae</taxon>
        <taxon>Putridiphycobacter</taxon>
    </lineage>
</organism>
<keyword evidence="9" id="KW-1185">Reference proteome</keyword>
<dbReference type="GO" id="GO:0043171">
    <property type="term" value="P:peptide catabolic process"/>
    <property type="evidence" value="ECO:0007669"/>
    <property type="project" value="UniProtKB-UniRule"/>
</dbReference>
<evidence type="ECO:0000313" key="8">
    <source>
        <dbReference type="EMBL" id="PZE16745.1"/>
    </source>
</evidence>
<dbReference type="GO" id="GO:0008239">
    <property type="term" value="F:dipeptidyl-peptidase activity"/>
    <property type="evidence" value="ECO:0007669"/>
    <property type="project" value="UniProtKB-UniRule"/>
</dbReference>
<dbReference type="RefSeq" id="WP_111063354.1">
    <property type="nucleotide sequence ID" value="NZ_JBHUCU010000007.1"/>
</dbReference>
<keyword evidence="5 7" id="KW-0378">Hydrolase</keyword>
<dbReference type="Proteomes" id="UP000249248">
    <property type="component" value="Unassembled WGS sequence"/>
</dbReference>
<proteinExistence type="inferred from homology"/>
<gene>
    <name evidence="8" type="ORF">DNU06_10825</name>
</gene>
<sequence>MKKILLITFIVGALMPARADEGMFMPFNLKQIYKDMKAAGLKMSYKKIYNAKKPSVKDAIVSLGGFCTAEIISSKGLMLTNHHCGYDAIREQSTPENDFLTDGFWAMKTSEERPIAGLTASIVVKITDVTEEINAGLNENLSPDERKLIISRISKELSDQAMEGNTYKAYVKPFFEGNEFYLFVTEVFEDVRLVGAPPSSIGKYGGDTDNWMWTRHTGDFSMFRIYANANNESAPFAMDNKPYTPKHYLPVSIAGIEDGDFTMIMGYPGSTDRYLTSRGVQMAIEKDQPSRVRARAEKLEIMKVDMKASNAVRLQYASNYAQVSNYWKYFIGQTEQLKRNKVYDKKKMIEDNFVNWVNESPERKAKYGNVLTDIEKAYAVIETYNPTKVYFYEAIYSIPYNQFLIQHGRLYDELSKEEVDQAMVDRLVDFYKKGADETFKGMNMPTERRLVYNLLEMYVAQVPKEQYSEELISLLSNHSKDLEYFVNRNMDISPFGGEEKYKEFLNKPTVKAMKEDRLFLLMKDLMANYRTILSKEELVKANDQLDNANRLFVAGLREMNPDKKYYPNANSTLRLTYGNVGRYKKSDGLLYDFYTTIEGLMAKENPADDEFIVPAKLKELYNKKDYGRYGQDGTLRVNFISNNDITGGNSGSPVMNAKGELIGCAFDGNWEAMSGDIAFETTFQRTISVDIRYVLFIIDKYAGATNLIDEMTIVE</sequence>
<keyword evidence="4 7" id="KW-0732">Signal</keyword>
<dbReference type="InterPro" id="IPR009003">
    <property type="entry name" value="Peptidase_S1_PA"/>
</dbReference>
<accession>A0A2W1NBP5</accession>
<dbReference type="Gene3D" id="2.40.10.10">
    <property type="entry name" value="Trypsin-like serine proteases"/>
    <property type="match status" value="1"/>
</dbReference>
<dbReference type="OrthoDB" id="9805367at2"/>
<reference evidence="8 9" key="1">
    <citation type="submission" date="2018-06" db="EMBL/GenBank/DDBJ databases">
        <title>The draft genome sequence of Crocinitomix sp. SM1701.</title>
        <authorList>
            <person name="Zhang X."/>
        </authorList>
    </citation>
    <scope>NUCLEOTIDE SEQUENCE [LARGE SCALE GENOMIC DNA]</scope>
    <source>
        <strain evidence="8 9">SM1701</strain>
    </source>
</reference>
<evidence type="ECO:0000256" key="7">
    <source>
        <dbReference type="RuleBase" id="RU366067"/>
    </source>
</evidence>
<evidence type="ECO:0000256" key="5">
    <source>
        <dbReference type="ARBA" id="ARBA00022801"/>
    </source>
</evidence>
<evidence type="ECO:0000313" key="9">
    <source>
        <dbReference type="Proteomes" id="UP000249248"/>
    </source>
</evidence>
<feature type="chain" id="PRO_5023085400" description="Dipeptidyl-peptidase" evidence="7">
    <location>
        <begin position="20"/>
        <end position="715"/>
    </location>
</feature>
<keyword evidence="6 7" id="KW-0720">Serine protease</keyword>
<comment type="function">
    <text evidence="7">Catalyzes the removal of dipeptides from the N-terminus of oligopeptides.</text>
</comment>
<comment type="similarity">
    <text evidence="1 7">Belongs to the peptidase S46 family.</text>
</comment>
<dbReference type="Pfam" id="PF10459">
    <property type="entry name" value="Peptidase_S46"/>
    <property type="match status" value="1"/>
</dbReference>
<feature type="signal peptide" evidence="7">
    <location>
        <begin position="1"/>
        <end position="19"/>
    </location>
</feature>
<dbReference type="EC" id="3.4.14.-" evidence="7"/>
<keyword evidence="2 7" id="KW-0031">Aminopeptidase</keyword>
<evidence type="ECO:0000256" key="2">
    <source>
        <dbReference type="ARBA" id="ARBA00022438"/>
    </source>
</evidence>
<comment type="caution">
    <text evidence="8">The sequence shown here is derived from an EMBL/GenBank/DDBJ whole genome shotgun (WGS) entry which is preliminary data.</text>
</comment>
<evidence type="ECO:0000256" key="3">
    <source>
        <dbReference type="ARBA" id="ARBA00022670"/>
    </source>
</evidence>
<dbReference type="InterPro" id="IPR043504">
    <property type="entry name" value="Peptidase_S1_PA_chymotrypsin"/>
</dbReference>
<evidence type="ECO:0000256" key="4">
    <source>
        <dbReference type="ARBA" id="ARBA00022729"/>
    </source>
</evidence>
<dbReference type="GO" id="GO:0070009">
    <property type="term" value="F:serine-type aminopeptidase activity"/>
    <property type="evidence" value="ECO:0007669"/>
    <property type="project" value="UniProtKB-UniRule"/>
</dbReference>
<dbReference type="PANTHER" id="PTHR38469:SF1">
    <property type="entry name" value="PERIPLASMIC PEPTIDASE SUBFAMILY S1B"/>
    <property type="match status" value="1"/>
</dbReference>
<evidence type="ECO:0000256" key="6">
    <source>
        <dbReference type="ARBA" id="ARBA00022825"/>
    </source>
</evidence>
<keyword evidence="3 7" id="KW-0645">Protease</keyword>
<protein>
    <recommendedName>
        <fullName evidence="7">Dipeptidyl-peptidase</fullName>
        <ecNumber evidence="7">3.4.14.-</ecNumber>
    </recommendedName>
</protein>